<dbReference type="Gene3D" id="2.30.29.30">
    <property type="entry name" value="Pleckstrin-homology domain (PH domain)/Phosphotyrosine-binding domain (PTB)"/>
    <property type="match status" value="1"/>
</dbReference>
<evidence type="ECO:0000256" key="1">
    <source>
        <dbReference type="ARBA" id="ARBA00022553"/>
    </source>
</evidence>
<evidence type="ECO:0000259" key="4">
    <source>
        <dbReference type="PROSITE" id="PS50010"/>
    </source>
</evidence>
<feature type="compositionally biased region" description="Basic residues" evidence="2">
    <location>
        <begin position="1183"/>
        <end position="1192"/>
    </location>
</feature>
<feature type="compositionally biased region" description="Basic and acidic residues" evidence="2">
    <location>
        <begin position="735"/>
        <end position="747"/>
    </location>
</feature>
<dbReference type="SUPFAM" id="SSF48065">
    <property type="entry name" value="DBL homology domain (DH-domain)"/>
    <property type="match status" value="1"/>
</dbReference>
<evidence type="ECO:0000313" key="5">
    <source>
        <dbReference type="EMBL" id="KAK2587303.1"/>
    </source>
</evidence>
<reference evidence="5" key="2">
    <citation type="journal article" date="2023" name="Commun. Biol.">
        <title>Intrasexual cuticular hydrocarbon dimorphism in a wasp sheds light on hydrocarbon biosynthesis genes in Hymenoptera.</title>
        <authorList>
            <person name="Moris V.C."/>
            <person name="Podsiadlowski L."/>
            <person name="Martin S."/>
            <person name="Oeyen J.P."/>
            <person name="Donath A."/>
            <person name="Petersen M."/>
            <person name="Wilbrandt J."/>
            <person name="Misof B."/>
            <person name="Liedtke D."/>
            <person name="Thamm M."/>
            <person name="Scheiner R."/>
            <person name="Schmitt T."/>
            <person name="Niehuis O."/>
        </authorList>
    </citation>
    <scope>NUCLEOTIDE SEQUENCE</scope>
    <source>
        <strain evidence="5">GBR_01_08_01A</strain>
    </source>
</reference>
<dbReference type="GO" id="GO:0031267">
    <property type="term" value="F:small GTPase binding"/>
    <property type="evidence" value="ECO:0007669"/>
    <property type="project" value="TreeGrafter"/>
</dbReference>
<dbReference type="InterPro" id="IPR011993">
    <property type="entry name" value="PH-like_dom_sf"/>
</dbReference>
<gene>
    <name evidence="5" type="ORF">KPH14_003022</name>
</gene>
<feature type="domain" description="PH" evidence="3">
    <location>
        <begin position="479"/>
        <end position="579"/>
    </location>
</feature>
<feature type="region of interest" description="Disordered" evidence="2">
    <location>
        <begin position="1418"/>
        <end position="1437"/>
    </location>
</feature>
<dbReference type="SMART" id="SM00233">
    <property type="entry name" value="PH"/>
    <property type="match status" value="1"/>
</dbReference>
<protein>
    <recommendedName>
        <fullName evidence="7">Pleckstrin homology domain-containing family G member 1</fullName>
    </recommendedName>
</protein>
<organism evidence="5 6">
    <name type="scientific">Odynerus spinipes</name>
    <dbReference type="NCBI Taxonomy" id="1348599"/>
    <lineage>
        <taxon>Eukaryota</taxon>
        <taxon>Metazoa</taxon>
        <taxon>Ecdysozoa</taxon>
        <taxon>Arthropoda</taxon>
        <taxon>Hexapoda</taxon>
        <taxon>Insecta</taxon>
        <taxon>Pterygota</taxon>
        <taxon>Neoptera</taxon>
        <taxon>Endopterygota</taxon>
        <taxon>Hymenoptera</taxon>
        <taxon>Apocrita</taxon>
        <taxon>Aculeata</taxon>
        <taxon>Vespoidea</taxon>
        <taxon>Vespidae</taxon>
        <taxon>Eumeninae</taxon>
        <taxon>Odynerus</taxon>
    </lineage>
</organism>
<feature type="region of interest" description="Disordered" evidence="2">
    <location>
        <begin position="99"/>
        <end position="144"/>
    </location>
</feature>
<dbReference type="SUPFAM" id="SSF50729">
    <property type="entry name" value="PH domain-like"/>
    <property type="match status" value="1"/>
</dbReference>
<accession>A0AAD9RXI8</accession>
<feature type="compositionally biased region" description="Basic and acidic residues" evidence="2">
    <location>
        <begin position="1294"/>
        <end position="1309"/>
    </location>
</feature>
<dbReference type="InterPro" id="IPR055251">
    <property type="entry name" value="SOS1_NGEF_PH"/>
</dbReference>
<dbReference type="Pfam" id="PF00621">
    <property type="entry name" value="RhoGEF"/>
    <property type="match status" value="1"/>
</dbReference>
<feature type="compositionally biased region" description="Basic and acidic residues" evidence="2">
    <location>
        <begin position="623"/>
        <end position="640"/>
    </location>
</feature>
<evidence type="ECO:0000259" key="3">
    <source>
        <dbReference type="PROSITE" id="PS50003"/>
    </source>
</evidence>
<feature type="compositionally biased region" description="Basic and acidic residues" evidence="2">
    <location>
        <begin position="1418"/>
        <end position="1428"/>
    </location>
</feature>
<dbReference type="EMBL" id="JAIFRP010000007">
    <property type="protein sequence ID" value="KAK2587303.1"/>
    <property type="molecule type" value="Genomic_DNA"/>
</dbReference>
<dbReference type="CDD" id="cd00160">
    <property type="entry name" value="RhoGEF"/>
    <property type="match status" value="1"/>
</dbReference>
<feature type="compositionally biased region" description="Basic and acidic residues" evidence="2">
    <location>
        <begin position="1262"/>
        <end position="1274"/>
    </location>
</feature>
<dbReference type="InterPro" id="IPR000219">
    <property type="entry name" value="DH_dom"/>
</dbReference>
<evidence type="ECO:0000256" key="2">
    <source>
        <dbReference type="SAM" id="MobiDB-lite"/>
    </source>
</evidence>
<dbReference type="CDD" id="cd13243">
    <property type="entry name" value="PH_PLEKHG1_G2_G3"/>
    <property type="match status" value="1"/>
</dbReference>
<feature type="region of interest" description="Disordered" evidence="2">
    <location>
        <begin position="1180"/>
        <end position="1218"/>
    </location>
</feature>
<feature type="region of interest" description="Disordered" evidence="2">
    <location>
        <begin position="599"/>
        <end position="691"/>
    </location>
</feature>
<evidence type="ECO:0008006" key="7">
    <source>
        <dbReference type="Google" id="ProtNLM"/>
    </source>
</evidence>
<feature type="compositionally biased region" description="Low complexity" evidence="2">
    <location>
        <begin position="127"/>
        <end position="144"/>
    </location>
</feature>
<dbReference type="PANTHER" id="PTHR45924:SF2">
    <property type="entry name" value="FI17866P1"/>
    <property type="match status" value="1"/>
</dbReference>
<sequence>MASGTSTDLVPQLLGMFDELARRGNAYDDHVVLSASCNIPAALQKRLSLVPHSQRGSIFGQLCGEATKKGSRRECDGMCERTEETDTTTGSSVDLVVSLREDNNDDDEEDEEVKPEKDESRFSIAENTNATTTTRASTTTTTTTTTVDVLKSSYRQETTAGGGGLTQLRYKRRCRTGRPLSGSSIASSTSSSGCSNQGNPCAVNPYLASVESLADTCASSQGSGDSGVVTVSEASCRIGNGTNGQRRDSAEGDSPCYRPRYCDPHRNPVERVLLEIVDTEAIYVEHLRQVIQGYLIFWRDDPTSFVHQLQLSDLFSNIEDIFEFNREFLKEIEKCGLDPVCVANTFIKHNSGFKVYTEYCTNYPRTVSVLTDLMGQEETASAFRERQAALGHALPLGSFLLKPVQRILKYHLLLENLSKEYGAGCDARENEAEGRSAIAGALAAMTGIAKHINAMKRRHEHAVRVQEIQSLLYGWSGPDLTTSGELIAEGRFRMRGAKAPRHAFLFDRMLLLTKKKEDGLLVYKAHIMCSNLMLIESIPGEPLSFHVIPFDNPRLQYTLQARNLEQKREWTLQIKRVILENYNAVIPSHARQLFLQLGQTQQEDDAPTDKSSAKKLYSAPPEYLEKRKQEKERRRSETGIRHKFKKVARKSESPATATEDSPASLRKNPNDEPGMHDSRDQNLNRSADGRTLKVKDRFTGWRRKSEPGFQSYVCLNQSDEEQKEDTAGAESATAETERVIDPSEESKSSNSQQTETKENNEQQTTPVQTVEEIVGHILMQNQEFQKLLEKQRTSSSINVRQQQRFNKRISADTSDESDCENANYVTATSNNRLRSSHRETQRLVRTNNAWNSLSSASARDTHQPTLRLLYDNFKSSDSKTSVHETKNNVNRVHEKRALFEAFKRQSIVTESKIIKTALRIRENSTSGNDDPPETNVHGTDQDYTEKVNEVQISPERKDKTNENHQDNVVAEPDESKGFGNYDNLQHVWEGLQEDRDVNGSDSPTRPAVWLTKLCEGLPTSPQKCGSLPRSFQINPNSQPSVTKSRFLQRDGKPMTERPFTIASDKPAEINLEDMERYASSCQPEGRIAKFPTSVSASTSTFFCSLDDTLTDAYSEIHMVSPTITNIHPDHKIYRANGSTMFKNVLSKAGSRLQGLRNTLSTETLECSEEIERTKYFRSLSNGKSKRKGKSKHSRETSSDVEELVGCVPAGGPSDYRTPSLYYKQGSSSLGARIAQSDYADPTVLFADNKRNGQIVPSSTNEDTSRKNDHSNEKNFEEEDEEEHEEEEDEEEESSKEANRRESETDSFYERSFETIENYVDVDVDEAFRDSAIFSDADDVLLMRADSTSREVPTTSYSKQKVAPPVPAKKPYVSQKPDYLKIKSMFLRGQNGVENRLSVRSSFLREDFNRKYMTTDVARNEGSRETVSDDKDDVSAGQSQAGWVRKIVGQLQGHVET</sequence>
<dbReference type="InterPro" id="IPR043324">
    <property type="entry name" value="PH_PLEKHG1_G2_G3"/>
</dbReference>
<feature type="domain" description="DH" evidence="4">
    <location>
        <begin position="268"/>
        <end position="455"/>
    </location>
</feature>
<dbReference type="SMART" id="SM00325">
    <property type="entry name" value="RhoGEF"/>
    <property type="match status" value="1"/>
</dbReference>
<dbReference type="InterPro" id="IPR001849">
    <property type="entry name" value="PH_domain"/>
</dbReference>
<dbReference type="Proteomes" id="UP001258017">
    <property type="component" value="Unassembled WGS sequence"/>
</dbReference>
<dbReference type="Gene3D" id="1.20.900.10">
    <property type="entry name" value="Dbl homology (DH) domain"/>
    <property type="match status" value="1"/>
</dbReference>
<keyword evidence="1" id="KW-0597">Phosphoprotein</keyword>
<evidence type="ECO:0000313" key="6">
    <source>
        <dbReference type="Proteomes" id="UP001258017"/>
    </source>
</evidence>
<feature type="region of interest" description="Disordered" evidence="2">
    <location>
        <begin position="1249"/>
        <end position="1309"/>
    </location>
</feature>
<proteinExistence type="predicted"/>
<feature type="region of interest" description="Disordered" evidence="2">
    <location>
        <begin position="719"/>
        <end position="767"/>
    </location>
</feature>
<feature type="compositionally biased region" description="Basic and acidic residues" evidence="2">
    <location>
        <begin position="668"/>
        <end position="691"/>
    </location>
</feature>
<reference evidence="5" key="1">
    <citation type="submission" date="2021-08" db="EMBL/GenBank/DDBJ databases">
        <authorList>
            <person name="Misof B."/>
            <person name="Oliver O."/>
            <person name="Podsiadlowski L."/>
            <person name="Donath A."/>
            <person name="Peters R."/>
            <person name="Mayer C."/>
            <person name="Rust J."/>
            <person name="Gunkel S."/>
            <person name="Lesny P."/>
            <person name="Martin S."/>
            <person name="Oeyen J.P."/>
            <person name="Petersen M."/>
            <person name="Panagiotis P."/>
            <person name="Wilbrandt J."/>
            <person name="Tanja T."/>
        </authorList>
    </citation>
    <scope>NUCLEOTIDE SEQUENCE</scope>
    <source>
        <strain evidence="5">GBR_01_08_01A</strain>
        <tissue evidence="5">Thorax + abdomen</tissue>
    </source>
</reference>
<feature type="compositionally biased region" description="Acidic residues" evidence="2">
    <location>
        <begin position="1275"/>
        <end position="1293"/>
    </location>
</feature>
<keyword evidence="6" id="KW-1185">Reference proteome</keyword>
<dbReference type="GO" id="GO:0005085">
    <property type="term" value="F:guanyl-nucleotide exchange factor activity"/>
    <property type="evidence" value="ECO:0007669"/>
    <property type="project" value="InterPro"/>
</dbReference>
<feature type="region of interest" description="Disordered" evidence="2">
    <location>
        <begin position="921"/>
        <end position="944"/>
    </location>
</feature>
<feature type="compositionally biased region" description="Acidic residues" evidence="2">
    <location>
        <begin position="103"/>
        <end position="113"/>
    </location>
</feature>
<comment type="caution">
    <text evidence="5">The sequence shown here is derived from an EMBL/GenBank/DDBJ whole genome shotgun (WGS) entry which is preliminary data.</text>
</comment>
<dbReference type="PANTHER" id="PTHR45924">
    <property type="entry name" value="FI17866P1"/>
    <property type="match status" value="1"/>
</dbReference>
<dbReference type="Pfam" id="PF22697">
    <property type="entry name" value="SOS1_NGEF_PH"/>
    <property type="match status" value="1"/>
</dbReference>
<name>A0AAD9RXI8_9HYME</name>
<dbReference type="PROSITE" id="PS50010">
    <property type="entry name" value="DH_2"/>
    <property type="match status" value="1"/>
</dbReference>
<dbReference type="PROSITE" id="PS50003">
    <property type="entry name" value="PH_DOMAIN"/>
    <property type="match status" value="1"/>
</dbReference>
<dbReference type="InterPro" id="IPR035899">
    <property type="entry name" value="DBL_dom_sf"/>
</dbReference>